<dbReference type="EMBL" id="AP027081">
    <property type="protein sequence ID" value="BDU78220.1"/>
    <property type="molecule type" value="Genomic_DNA"/>
</dbReference>
<keyword evidence="1" id="KW-0812">Transmembrane</keyword>
<keyword evidence="1" id="KW-0472">Membrane</keyword>
<evidence type="ECO:0000313" key="3">
    <source>
        <dbReference type="Proteomes" id="UP001228113"/>
    </source>
</evidence>
<feature type="transmembrane region" description="Helical" evidence="1">
    <location>
        <begin position="59"/>
        <end position="80"/>
    </location>
</feature>
<proteinExistence type="predicted"/>
<organism evidence="2 3">
    <name type="scientific">Mesoterricola sediminis</name>
    <dbReference type="NCBI Taxonomy" id="2927980"/>
    <lineage>
        <taxon>Bacteria</taxon>
        <taxon>Pseudomonadati</taxon>
        <taxon>Acidobacteriota</taxon>
        <taxon>Holophagae</taxon>
        <taxon>Holophagales</taxon>
        <taxon>Holophagaceae</taxon>
        <taxon>Mesoterricola</taxon>
    </lineage>
</organism>
<dbReference type="Proteomes" id="UP001228113">
    <property type="component" value="Chromosome"/>
</dbReference>
<gene>
    <name evidence="2" type="ORF">METESE_31780</name>
</gene>
<keyword evidence="3" id="KW-1185">Reference proteome</keyword>
<feature type="transmembrane region" description="Helical" evidence="1">
    <location>
        <begin position="20"/>
        <end position="39"/>
    </location>
</feature>
<dbReference type="AlphaFoldDB" id="A0AA48GYZ9"/>
<dbReference type="KEGG" id="msea:METESE_31780"/>
<protein>
    <submittedName>
        <fullName evidence="2">Uncharacterized protein</fullName>
    </submittedName>
</protein>
<evidence type="ECO:0000256" key="1">
    <source>
        <dbReference type="SAM" id="Phobius"/>
    </source>
</evidence>
<name>A0AA48GYZ9_9BACT</name>
<dbReference type="RefSeq" id="WP_316410631.1">
    <property type="nucleotide sequence ID" value="NZ_AP027081.1"/>
</dbReference>
<sequence>MARTRAYSPLMDSLGRSLRFFYLLWGGMLLGTLAAYNRIRLPAFVWTWPKVARFFYTPLGRGLLLGIGLAMSVAALIEVWELVDRILVRFLHDHERERER</sequence>
<evidence type="ECO:0000313" key="2">
    <source>
        <dbReference type="EMBL" id="BDU78220.1"/>
    </source>
</evidence>
<keyword evidence="1" id="KW-1133">Transmembrane helix</keyword>
<reference evidence="2" key="1">
    <citation type="journal article" date="2023" name="Int. J. Syst. Evol. Microbiol.">
        <title>Mesoterricola silvestris gen. nov., sp. nov., Mesoterricola sediminis sp. nov., Geothrix oryzae sp. nov., Geothrix edaphica sp. nov., Geothrix rubra sp. nov., and Geothrix limicola sp. nov., six novel members of Acidobacteriota isolated from soils.</title>
        <authorList>
            <person name="Itoh H."/>
            <person name="Sugisawa Y."/>
            <person name="Mise K."/>
            <person name="Xu Z."/>
            <person name="Kuniyasu M."/>
            <person name="Ushijima N."/>
            <person name="Kawano K."/>
            <person name="Kobayashi E."/>
            <person name="Shiratori Y."/>
            <person name="Masuda Y."/>
            <person name="Senoo K."/>
        </authorList>
    </citation>
    <scope>NUCLEOTIDE SEQUENCE</scope>
    <source>
        <strain evidence="2">W786</strain>
    </source>
</reference>
<accession>A0AA48GYZ9</accession>